<dbReference type="AlphaFoldDB" id="A0A2A2LWS5"/>
<evidence type="ECO:0000313" key="2">
    <source>
        <dbReference type="EMBL" id="PAV90649.1"/>
    </source>
</evidence>
<evidence type="ECO:0000313" key="3">
    <source>
        <dbReference type="Proteomes" id="UP000218231"/>
    </source>
</evidence>
<feature type="region of interest" description="Disordered" evidence="1">
    <location>
        <begin position="68"/>
        <end position="89"/>
    </location>
</feature>
<reference evidence="2 3" key="1">
    <citation type="journal article" date="2017" name="Curr. Biol.">
        <title>Genome architecture and evolution of a unichromosomal asexual nematode.</title>
        <authorList>
            <person name="Fradin H."/>
            <person name="Zegar C."/>
            <person name="Gutwein M."/>
            <person name="Lucas J."/>
            <person name="Kovtun M."/>
            <person name="Corcoran D."/>
            <person name="Baugh L.R."/>
            <person name="Kiontke K."/>
            <person name="Gunsalus K."/>
            <person name="Fitch D.H."/>
            <person name="Piano F."/>
        </authorList>
    </citation>
    <scope>NUCLEOTIDE SEQUENCE [LARGE SCALE GENOMIC DNA]</scope>
    <source>
        <strain evidence="2">PF1309</strain>
    </source>
</reference>
<protein>
    <submittedName>
        <fullName evidence="2">Uncharacterized protein</fullName>
    </submittedName>
</protein>
<comment type="caution">
    <text evidence="2">The sequence shown here is derived from an EMBL/GenBank/DDBJ whole genome shotgun (WGS) entry which is preliminary data.</text>
</comment>
<accession>A0A2A2LWS5</accession>
<organism evidence="2 3">
    <name type="scientific">Diploscapter pachys</name>
    <dbReference type="NCBI Taxonomy" id="2018661"/>
    <lineage>
        <taxon>Eukaryota</taxon>
        <taxon>Metazoa</taxon>
        <taxon>Ecdysozoa</taxon>
        <taxon>Nematoda</taxon>
        <taxon>Chromadorea</taxon>
        <taxon>Rhabditida</taxon>
        <taxon>Rhabditina</taxon>
        <taxon>Rhabditomorpha</taxon>
        <taxon>Rhabditoidea</taxon>
        <taxon>Rhabditidae</taxon>
        <taxon>Diploscapter</taxon>
    </lineage>
</organism>
<dbReference type="EMBL" id="LIAE01006365">
    <property type="protein sequence ID" value="PAV90649.1"/>
    <property type="molecule type" value="Genomic_DNA"/>
</dbReference>
<proteinExistence type="predicted"/>
<keyword evidence="3" id="KW-1185">Reference proteome</keyword>
<name>A0A2A2LWS5_9BILA</name>
<dbReference type="Proteomes" id="UP000218231">
    <property type="component" value="Unassembled WGS sequence"/>
</dbReference>
<evidence type="ECO:0000256" key="1">
    <source>
        <dbReference type="SAM" id="MobiDB-lite"/>
    </source>
</evidence>
<gene>
    <name evidence="2" type="ORF">WR25_12212</name>
</gene>
<sequence>MSSNLIFITMNKRESFFGTPFVGSEHAASYGTTDNDDIQSPIRLKYNNINHYDAIVEMDHMDALGESAEDYSSLDDLSDTQDEESDEDWEKDVKAMMRRIRWLERDFEESELGGPFERDEDMDSEEAFVTHHLRRANAAHRKVNPDFDSGKTQSTMNELLRLEVQHNGKLMTMKERMKLETDERAVKLGVACTKKNLPGFLASMVCVCMCVIVWREVMFVYLLVVLPGYPARDNRTTGNNLIYGYLKIFPKLSLK</sequence>